<feature type="region of interest" description="Disordered" evidence="4">
    <location>
        <begin position="789"/>
        <end position="844"/>
    </location>
</feature>
<dbReference type="EMBL" id="CAOQHR010000007">
    <property type="protein sequence ID" value="CAI6337526.1"/>
    <property type="molecule type" value="Genomic_DNA"/>
</dbReference>
<feature type="repeat" description="ANK" evidence="3">
    <location>
        <begin position="1259"/>
        <end position="1291"/>
    </location>
</feature>
<accession>A0A9W4UME0</accession>
<dbReference type="InterPro" id="IPR002110">
    <property type="entry name" value="Ankyrin_rpt"/>
</dbReference>
<feature type="compositionally biased region" description="Low complexity" evidence="4">
    <location>
        <begin position="2101"/>
        <end position="2123"/>
    </location>
</feature>
<dbReference type="InterPro" id="IPR036770">
    <property type="entry name" value="Ankyrin_rpt-contain_sf"/>
</dbReference>
<evidence type="ECO:0000313" key="7">
    <source>
        <dbReference type="Proteomes" id="UP001152607"/>
    </source>
</evidence>
<feature type="repeat" description="ANK" evidence="3">
    <location>
        <begin position="1532"/>
        <end position="1560"/>
    </location>
</feature>
<gene>
    <name evidence="6" type="ORF">PDIGIT_LOCUS10638</name>
</gene>
<feature type="repeat" description="ANK" evidence="3">
    <location>
        <begin position="1040"/>
        <end position="1072"/>
    </location>
</feature>
<feature type="compositionally biased region" description="Acidic residues" evidence="4">
    <location>
        <begin position="814"/>
        <end position="825"/>
    </location>
</feature>
<dbReference type="InterPro" id="IPR029058">
    <property type="entry name" value="AB_hydrolase_fold"/>
</dbReference>
<feature type="compositionally biased region" description="Pro residues" evidence="4">
    <location>
        <begin position="1911"/>
        <end position="1932"/>
    </location>
</feature>
<feature type="repeat" description="ANK" evidence="3">
    <location>
        <begin position="1007"/>
        <end position="1039"/>
    </location>
</feature>
<feature type="compositionally biased region" description="Low complexity" evidence="4">
    <location>
        <begin position="1933"/>
        <end position="1947"/>
    </location>
</feature>
<dbReference type="Pfam" id="PF00023">
    <property type="entry name" value="Ank"/>
    <property type="match status" value="1"/>
</dbReference>
<feature type="compositionally biased region" description="Basic and acidic residues" evidence="4">
    <location>
        <begin position="1846"/>
        <end position="1859"/>
    </location>
</feature>
<feature type="compositionally biased region" description="Polar residues" evidence="4">
    <location>
        <begin position="2089"/>
        <end position="2100"/>
    </location>
</feature>
<feature type="compositionally biased region" description="Acidic residues" evidence="4">
    <location>
        <begin position="1828"/>
        <end position="1845"/>
    </location>
</feature>
<evidence type="ECO:0000313" key="6">
    <source>
        <dbReference type="EMBL" id="CAI6337526.1"/>
    </source>
</evidence>
<feature type="compositionally biased region" description="Low complexity" evidence="4">
    <location>
        <begin position="2130"/>
        <end position="2141"/>
    </location>
</feature>
<name>A0A9W4UME0_9PLEO</name>
<feature type="compositionally biased region" description="Basic and acidic residues" evidence="4">
    <location>
        <begin position="789"/>
        <end position="798"/>
    </location>
</feature>
<keyword evidence="1" id="KW-0677">Repeat</keyword>
<feature type="compositionally biased region" description="Low complexity" evidence="4">
    <location>
        <begin position="2197"/>
        <end position="2214"/>
    </location>
</feature>
<dbReference type="PROSITE" id="PS50088">
    <property type="entry name" value="ANK_REPEAT"/>
    <property type="match status" value="7"/>
</dbReference>
<feature type="repeat" description="ANK" evidence="3">
    <location>
        <begin position="974"/>
        <end position="1006"/>
    </location>
</feature>
<feature type="compositionally biased region" description="Low complexity" evidence="4">
    <location>
        <begin position="2073"/>
        <end position="2088"/>
    </location>
</feature>
<dbReference type="Pfam" id="PF24883">
    <property type="entry name" value="NPHP3_N"/>
    <property type="match status" value="1"/>
</dbReference>
<evidence type="ECO:0000259" key="5">
    <source>
        <dbReference type="Pfam" id="PF24883"/>
    </source>
</evidence>
<feature type="compositionally biased region" description="Polar residues" evidence="4">
    <location>
        <begin position="1897"/>
        <end position="1908"/>
    </location>
</feature>
<dbReference type="OrthoDB" id="427518at2759"/>
<dbReference type="Pfam" id="PF12796">
    <property type="entry name" value="Ank_2"/>
    <property type="match status" value="6"/>
</dbReference>
<dbReference type="PANTHER" id="PTHR24123:SF33">
    <property type="entry name" value="PROTEIN HOS4"/>
    <property type="match status" value="1"/>
</dbReference>
<evidence type="ECO:0000256" key="3">
    <source>
        <dbReference type="PROSITE-ProRule" id="PRU00023"/>
    </source>
</evidence>
<feature type="compositionally biased region" description="Polar residues" evidence="4">
    <location>
        <begin position="1952"/>
        <end position="1973"/>
    </location>
</feature>
<dbReference type="InterPro" id="IPR056884">
    <property type="entry name" value="NPHP3-like_N"/>
</dbReference>
<keyword evidence="2 3" id="KW-0040">ANK repeat</keyword>
<protein>
    <recommendedName>
        <fullName evidence="5">Nephrocystin 3-like N-terminal domain-containing protein</fullName>
    </recommendedName>
</protein>
<sequence>MAAAVTEKPTVAKKPGIFEKRDVRPGLHQLYPDPSKSGNNKFSVEIIAIPGLGADANYTWIREKVHWLRDENMLANKVSNARISVMEYASQWFGKGAVDHRVDEVAMKLLHYVRERRGDNNKTPIIFLAHCLGGIILEEALRLSQKLQSDFPSIFPYIVGCVFLGTPFRGTKVQSKALAVAKMTEVFGLGVASELLKVLEEDSDLLMRMLNDFVRLTNEADIRVFCFYEKIKSNIVSPFTKNALVKRQEMIVDEAHATFPGVRRLDLDSDHFSLNKYNGPKDANFDLVAAQIRDIASRATRIIKSRENAASKKLVNESQYRQLLDFLRDNMSNMDAAIKGLDRPKTLEDVEATAKATQLDIKDTANAAQASIKTSNLSWIAEDESFGKWRKSQISQLLWIHGATVQKSIAASVIDDLAKMEGGKTGEQDSIVLSFFCDESDESRRSLPSMLKLLIRQIIAMDPDSAVHLLSDAKNSKKSGNQDFDKDALSKTSKLWETLQIMIQQHPGRFYIVIYGVDELSEESLQQFLGYMDDVPGKTQQSDDDDSSAPKIKWTLLTRLKRPNVITTLAGKAHDIDFADEKNAEKVSDGLWSHISSQVDKLEIAAPLKYFLKRHIHSRAEGNGTYVSLVIQEVKNKLAMGQVQHAEIRALLESFPYGLTNIYEHIHKRVLAPKSDGLEYTKEILRCLALAQRAPTLRELAVMADLPRDDHDDLEALKRYVIQCGSFIMLRGDDYDEDSMTVEWIDSTAREHLEKYAKDALAMDLKKMQHGIIALRCLQYVYTNYDKANQTDDNHSVADDDEEDDLVENGGNATDDEQEGGPEGENENHEEGSANNQEDNEEEDNWNTALRYPVENWLHHAKLADTDVIVEFETSLPFWENHSSIRQSWWDDNSSLHMFSDQTNVTALQVATIANYPALVEYLIKNGWKDEIHQEDSLGFQPLYAACHVGSDEIVQQLLDAGADIHYIGATAEYPVTALTGAAENGHAKIAQTLLDRGADINTTSDDWGTPLYTACDYDFIEVIRLLLKNKADPNLRGGDEKRPINVAALNGNVEAVQLLLDNGADGESDEDYWYGSAMGAASRRGHAEVVKLLLSKGYNPTKPMENYGSFLTCAATYGHTKVVELLITDETRIQVLEQALVAASQNGKAEVVKLILENKPNIRHERAFVLAATYGRDTVLELLIEKDLSQDKLNEALYVAADHERESTVKLLLRFGASPDAEGPTYGCTLTASAYDGTTRIMEALIAAGANVNKEGGDYGSPLQAAALFGNSENVKLLLDHGAVLNTHPLGIYGYPLQAAAETQNIETVELLLANHADVNAFGGKYGYALCAAATHSETMTVLLEHGADPNVRGGEDNKPVIVIAAENLGTEDLELLLSKGADIDATCDKGSTALMQCALMWDDVGLQLLISRGANIHLSSERWGTALHASAEEGYDEGCKILLDAGADATAVGGQFGTPLAAAAKAGDDDSLKMLLEADHEDICINMIIGEYGTALQTACAFDHEDIVQMLIDHGAIVDPQPANGKYGYPLHAAAQSGETSIVNILLEQGADVNLEGGMHGYAIIAAASGNWSNNASEIVETLLDHGAEISAIPQQGIFCSAVSAAAFSYHNDVLELLISRGANVHQTGGKYGSPLICAMIKASDSSDETETEETKTKTCVDTLLHHGVDVNYRSDGKYHTAMIAACYFDRYDHVMKLLSHGADFRIRCQGGRYTSAVAVAAIKNHSKILKALLEMNPPEQLLDEALVESVAHRQFASVKSLLQNKANVHARHPMFGTAMDALNNPQADGYNSDDELGSDDANGKDEEEDDDGETEWEGDGASIQDDSDNESVADVPEEEGDSEENKIRKLLEDMMQRVKRNPTVKRFNTTKRRGPPGRPNPYQQPSYGAPGQQYHASEPTSNGHQYGQPPPGPPPPHLMQSYPPVPPLPSGVVQTSSVPTSTSPYNAYPPSQNTPPKTYSPSNRVGSGSLQRKPVPSAYPPPPTPPSQQQLQSSTAQTESPPPLPQRPTSQSPSLMNPGASGRYQQRQSSYGPPRPSEHVQQSYNRYSTPPGQQSYTPPSSQPAYNTPSQQYNAATAAPPQQQQYHNNGSPTPQSNAYPPSQNPYQQYPPSSAHAPQQNTYPPPTQPHYQPFAPQHQPSQPPPQQQHYAPYTQQDPNNPARTSISSQASAQTYQSSSGSTLYGSGSVGAGAGGMYSSPNSSQASSFQSPAQRPGVAGRKWTNGGYDGAGYG</sequence>
<evidence type="ECO:0000256" key="1">
    <source>
        <dbReference type="ARBA" id="ARBA00022737"/>
    </source>
</evidence>
<dbReference type="SMART" id="SM00248">
    <property type="entry name" value="ANK"/>
    <property type="match status" value="25"/>
</dbReference>
<dbReference type="Gene3D" id="1.25.40.20">
    <property type="entry name" value="Ankyrin repeat-containing domain"/>
    <property type="match status" value="4"/>
</dbReference>
<feature type="compositionally biased region" description="Acidic residues" evidence="4">
    <location>
        <begin position="1808"/>
        <end position="1821"/>
    </location>
</feature>
<dbReference type="SUPFAM" id="SSF48403">
    <property type="entry name" value="Ankyrin repeat"/>
    <property type="match status" value="3"/>
</dbReference>
<feature type="repeat" description="ANK" evidence="3">
    <location>
        <begin position="938"/>
        <end position="970"/>
    </location>
</feature>
<evidence type="ECO:0000256" key="2">
    <source>
        <dbReference type="ARBA" id="ARBA00023043"/>
    </source>
</evidence>
<dbReference type="Gene3D" id="3.40.50.1820">
    <property type="entry name" value="alpha/beta hydrolase"/>
    <property type="match status" value="1"/>
</dbReference>
<dbReference type="PANTHER" id="PTHR24123">
    <property type="entry name" value="ANKYRIN REPEAT-CONTAINING"/>
    <property type="match status" value="1"/>
</dbReference>
<dbReference type="SUPFAM" id="SSF53474">
    <property type="entry name" value="alpha/beta-Hydrolases"/>
    <property type="match status" value="1"/>
</dbReference>
<proteinExistence type="predicted"/>
<feature type="compositionally biased region" description="Low complexity" evidence="4">
    <location>
        <begin position="2148"/>
        <end position="2187"/>
    </location>
</feature>
<comment type="caution">
    <text evidence="6">The sequence shown here is derived from an EMBL/GenBank/DDBJ whole genome shotgun (WGS) entry which is preliminary data.</text>
</comment>
<feature type="compositionally biased region" description="Pro residues" evidence="4">
    <location>
        <begin position="1980"/>
        <end position="1989"/>
    </location>
</feature>
<evidence type="ECO:0000256" key="4">
    <source>
        <dbReference type="SAM" id="MobiDB-lite"/>
    </source>
</evidence>
<feature type="repeat" description="ANK" evidence="3">
    <location>
        <begin position="1424"/>
        <end position="1456"/>
    </location>
</feature>
<dbReference type="Proteomes" id="UP001152607">
    <property type="component" value="Unassembled WGS sequence"/>
</dbReference>
<dbReference type="InterPro" id="IPR051165">
    <property type="entry name" value="Multifunctional_ANK_Repeat"/>
</dbReference>
<reference evidence="6" key="1">
    <citation type="submission" date="2023-01" db="EMBL/GenBank/DDBJ databases">
        <authorList>
            <person name="Van Ghelder C."/>
            <person name="Rancurel C."/>
        </authorList>
    </citation>
    <scope>NUCLEOTIDE SEQUENCE</scope>
    <source>
        <strain evidence="6">CNCM I-4278</strain>
    </source>
</reference>
<feature type="compositionally biased region" description="Polar residues" evidence="4">
    <location>
        <begin position="2042"/>
        <end position="2072"/>
    </location>
</feature>
<feature type="domain" description="Nephrocystin 3-like N-terminal" evidence="5">
    <location>
        <begin position="378"/>
        <end position="534"/>
    </location>
</feature>
<organism evidence="6 7">
    <name type="scientific">Periconia digitata</name>
    <dbReference type="NCBI Taxonomy" id="1303443"/>
    <lineage>
        <taxon>Eukaryota</taxon>
        <taxon>Fungi</taxon>
        <taxon>Dikarya</taxon>
        <taxon>Ascomycota</taxon>
        <taxon>Pezizomycotina</taxon>
        <taxon>Dothideomycetes</taxon>
        <taxon>Pleosporomycetidae</taxon>
        <taxon>Pleosporales</taxon>
        <taxon>Massarineae</taxon>
        <taxon>Periconiaceae</taxon>
        <taxon>Periconia</taxon>
    </lineage>
</organism>
<keyword evidence="7" id="KW-1185">Reference proteome</keyword>
<feature type="compositionally biased region" description="Low complexity" evidence="4">
    <location>
        <begin position="1990"/>
        <end position="2002"/>
    </location>
</feature>
<feature type="region of interest" description="Disordered" evidence="4">
    <location>
        <begin position="1782"/>
        <end position="2234"/>
    </location>
</feature>
<feature type="compositionally biased region" description="Basic residues" evidence="4">
    <location>
        <begin position="1860"/>
        <end position="1878"/>
    </location>
</feature>
<dbReference type="PROSITE" id="PS50297">
    <property type="entry name" value="ANK_REP_REGION"/>
    <property type="match status" value="5"/>
</dbReference>